<name>Q6A767_CUTAK</name>
<evidence type="ECO:0000313" key="2">
    <source>
        <dbReference type="Proteomes" id="UP000000603"/>
    </source>
</evidence>
<dbReference type="Proteomes" id="UP000000603">
    <property type="component" value="Chromosome"/>
</dbReference>
<accession>Q6A767</accession>
<dbReference type="EMBL" id="AE017283">
    <property type="protein sequence ID" value="AAT83398.1"/>
    <property type="molecule type" value="Genomic_DNA"/>
</dbReference>
<proteinExistence type="predicted"/>
<dbReference type="HOGENOM" id="CLU_1487793_0_0_11"/>
<protein>
    <submittedName>
        <fullName evidence="1">Hypothetical adhesion protein</fullName>
    </submittedName>
</protein>
<sequence>MLAVSLKSGLMPRWCGEAGGSPALSRNRDHHCVWESGYQITWGWCGVPSRVTGSASTRERLCCLWSPLGTFPWRDKMVEAATTKRRRVLGSLVAAAVATGTVGVMAAPAQAAQAAGPSDYTAQAGKAADYIDSHSADLTKGDLGPELDGALALISAGKTDAELFGTIKKDIKAKGAVVLHF</sequence>
<dbReference type="AlphaFoldDB" id="Q6A767"/>
<gene>
    <name evidence="1" type="ordered locus">PPA1666</name>
</gene>
<reference evidence="1 2" key="1">
    <citation type="journal article" date="2004" name="Science">
        <title>The complete genome sequence of Propionibacterium acnes, a commensal of human skin.</title>
        <authorList>
            <person name="Bruggemann H."/>
            <person name="Henne A."/>
            <person name="Hoster F."/>
            <person name="Liesegang H."/>
            <person name="Wiezer A."/>
            <person name="Strittmatter A."/>
            <person name="Hujer S."/>
            <person name="Durre P."/>
            <person name="Gottschalk G."/>
        </authorList>
    </citation>
    <scope>NUCLEOTIDE SEQUENCE [LARGE SCALE GENOMIC DNA]</scope>
    <source>
        <strain evidence="2">DSM 16379 / KPA171202</strain>
    </source>
</reference>
<evidence type="ECO:0000313" key="1">
    <source>
        <dbReference type="EMBL" id="AAT83398.1"/>
    </source>
</evidence>
<organism evidence="1 2">
    <name type="scientific">Cutibacterium acnes (strain DSM 16379 / KPA171202)</name>
    <name type="common">Propionibacterium acnes</name>
    <dbReference type="NCBI Taxonomy" id="267747"/>
    <lineage>
        <taxon>Bacteria</taxon>
        <taxon>Bacillati</taxon>
        <taxon>Actinomycetota</taxon>
        <taxon>Actinomycetes</taxon>
        <taxon>Propionibacteriales</taxon>
        <taxon>Propionibacteriaceae</taxon>
        <taxon>Cutibacterium</taxon>
    </lineage>
</organism>
<dbReference type="EnsemblBacteria" id="AAT83398">
    <property type="protein sequence ID" value="AAT83398"/>
    <property type="gene ID" value="PPA1666"/>
</dbReference>
<dbReference type="KEGG" id="pac:PPA1666"/>